<dbReference type="NCBIfam" id="TIGR02145">
    <property type="entry name" value="Fib_succ_major"/>
    <property type="match status" value="1"/>
</dbReference>
<keyword evidence="2" id="KW-0449">Lipoprotein</keyword>
<dbReference type="KEGG" id="fsc:FSU_0782"/>
<dbReference type="PROSITE" id="PS51257">
    <property type="entry name" value="PROKAR_LIPOPROTEIN"/>
    <property type="match status" value="1"/>
</dbReference>
<dbReference type="STRING" id="59374.FSU_0782"/>
<evidence type="ECO:0000256" key="1">
    <source>
        <dbReference type="SAM" id="SignalP"/>
    </source>
</evidence>
<dbReference type="InterPro" id="IPR011871">
    <property type="entry name" value="Fib_succ_major"/>
</dbReference>
<dbReference type="EMBL" id="CP002158">
    <property type="protein sequence ID" value="ADL26819.1"/>
    <property type="molecule type" value="Genomic_DNA"/>
</dbReference>
<feature type="signal peptide" evidence="1">
    <location>
        <begin position="1"/>
        <end position="22"/>
    </location>
</feature>
<evidence type="ECO:0000313" key="3">
    <source>
        <dbReference type="Proteomes" id="UP000000517"/>
    </source>
</evidence>
<dbReference type="AlphaFoldDB" id="D9S817"/>
<sequence length="556" mass="62338">MIMKYFSLKFLSSLTLIASICACVDRNVAGGISEETEGVVAITDKTIAGVSQKGPFAKGSNVYLKETKDDGSLTPTGKEFYATIRNNKGQFKIENINLESQYALLTVEGYYTRESTNMFSSCAISLNAATDLSKRNSTNINLLTHFEYQRILNLVESGATFAKAKAQAEKEIFAAFGYEKPDRTAEDLDITGESEEDRILHEISVMVDNGLDNSYTPSCEKSKALIDTIANDFATDGIFSDSLTAAILEFSYQKNTSNTLRILKQYAGLGACSPVEAGNTYKMQRTVFVGGFGYDYAICTGTSWSLLDSDEYNNATAAIQHKTGIMTDPRDGKTYKTTSFTTNGKNYEWMAENLQYAEGKYTWTEAMAIDDSLVNKPNSSSILKDDSVHQGICPENWHIPGFWEWKDLLKYVGSPNKLYSKNWNKIYFTGFQLEDNMDFNAEPTFFEPYIDCDGCNSPYANFITYTLEPITLDRATTIYQHYITDYYYTYIPTKVNDYAEYADQIVKAISKGTLNIVSALFASDYDASDPYIPYPYFTIIVSTKTNFEVNVRCVKN</sequence>
<dbReference type="eggNOG" id="COG4704">
    <property type="taxonomic scope" value="Bacteria"/>
</dbReference>
<accession>D9S817</accession>
<reference evidence="3" key="1">
    <citation type="submission" date="2010-08" db="EMBL/GenBank/DDBJ databases">
        <title>Complete sequence of Fibrobacter succinogenes subsp. succinogenes S85.</title>
        <authorList>
            <person name="Durkin A.S."/>
            <person name="Nelson K.E."/>
            <person name="Morrison M."/>
            <person name="Forsberg C.W."/>
            <person name="Wilson D.B."/>
            <person name="Russell J.B."/>
            <person name="Cann I.K.O."/>
            <person name="Mackie R.I."/>
            <person name="White B.A."/>
        </authorList>
    </citation>
    <scope>NUCLEOTIDE SEQUENCE [LARGE SCALE GENOMIC DNA]</scope>
    <source>
        <strain evidence="3">ATCC 19169 / S85</strain>
    </source>
</reference>
<name>D9S817_FIBSS</name>
<protein>
    <submittedName>
        <fullName evidence="2">Putative lipoprotein</fullName>
    </submittedName>
</protein>
<feature type="chain" id="PRO_5003127945" evidence="1">
    <location>
        <begin position="23"/>
        <end position="556"/>
    </location>
</feature>
<dbReference type="HOGENOM" id="CLU_490714_0_0_0"/>
<gene>
    <name evidence="2" type="ordered locus">FSU_0782</name>
</gene>
<keyword evidence="1" id="KW-0732">Signal</keyword>
<dbReference type="Proteomes" id="UP000000517">
    <property type="component" value="Chromosome"/>
</dbReference>
<organism evidence="2 3">
    <name type="scientific">Fibrobacter succinogenes (strain ATCC 19169 / S85)</name>
    <dbReference type="NCBI Taxonomy" id="59374"/>
    <lineage>
        <taxon>Bacteria</taxon>
        <taxon>Pseudomonadati</taxon>
        <taxon>Fibrobacterota</taxon>
        <taxon>Fibrobacteria</taxon>
        <taxon>Fibrobacterales</taxon>
        <taxon>Fibrobacteraceae</taxon>
        <taxon>Fibrobacter</taxon>
    </lineage>
</organism>
<proteinExistence type="predicted"/>
<dbReference type="eggNOG" id="COG0406">
    <property type="taxonomic scope" value="Bacteria"/>
</dbReference>
<evidence type="ECO:0000313" key="2">
    <source>
        <dbReference type="EMBL" id="ADL26819.1"/>
    </source>
</evidence>